<keyword evidence="4 5" id="KW-1015">Disulfide bond</keyword>
<dbReference type="OMA" id="GRCAPIC"/>
<evidence type="ECO:0000313" key="7">
    <source>
        <dbReference type="Ensembl" id="ENSCSEP00000023428.1"/>
    </source>
</evidence>
<dbReference type="GeneTree" id="ENSGT00940000160835"/>
<reference evidence="7" key="3">
    <citation type="submission" date="2025-09" db="UniProtKB">
        <authorList>
            <consortium name="Ensembl"/>
        </authorList>
    </citation>
    <scope>IDENTIFICATION</scope>
</reference>
<dbReference type="PANTHER" id="PTHR14949">
    <property type="entry name" value="EGF-LIKE-DOMAIN, MULTIPLE 7, 8"/>
    <property type="match status" value="1"/>
</dbReference>
<dbReference type="SUPFAM" id="SSF57196">
    <property type="entry name" value="EGF/Laminin"/>
    <property type="match status" value="3"/>
</dbReference>
<comment type="caution">
    <text evidence="5">Lacks conserved residue(s) required for the propagation of feature annotation.</text>
</comment>
<reference evidence="7" key="2">
    <citation type="submission" date="2025-08" db="UniProtKB">
        <authorList>
            <consortium name="Ensembl"/>
        </authorList>
    </citation>
    <scope>IDENTIFICATION</scope>
</reference>
<dbReference type="Ensembl" id="ENSCSET00000023736.1">
    <property type="protein sequence ID" value="ENSCSEP00000023428.1"/>
    <property type="gene ID" value="ENSCSEG00000014921.1"/>
</dbReference>
<evidence type="ECO:0000256" key="5">
    <source>
        <dbReference type="PROSITE-ProRule" id="PRU00076"/>
    </source>
</evidence>
<dbReference type="SMART" id="SM00181">
    <property type="entry name" value="EGF"/>
    <property type="match status" value="4"/>
</dbReference>
<keyword evidence="8" id="KW-1185">Reference proteome</keyword>
<dbReference type="FunFam" id="2.10.25.10:FF:000831">
    <property type="entry name" value="von Willebrand factor D and EGF domains"/>
    <property type="match status" value="1"/>
</dbReference>
<dbReference type="InterPro" id="IPR000742">
    <property type="entry name" value="EGF"/>
</dbReference>
<protein>
    <recommendedName>
        <fullName evidence="6">EGF-like domain-containing protein</fullName>
    </recommendedName>
</protein>
<dbReference type="Pfam" id="PF07974">
    <property type="entry name" value="EGF_2"/>
    <property type="match status" value="1"/>
</dbReference>
<keyword evidence="3" id="KW-0677">Repeat</keyword>
<proteinExistence type="predicted"/>
<feature type="disulfide bond" evidence="5">
    <location>
        <begin position="132"/>
        <end position="141"/>
    </location>
</feature>
<evidence type="ECO:0000256" key="2">
    <source>
        <dbReference type="ARBA" id="ARBA00022729"/>
    </source>
</evidence>
<feature type="disulfide bond" evidence="5">
    <location>
        <begin position="146"/>
        <end position="156"/>
    </location>
</feature>
<feature type="domain" description="EGF-like" evidence="6">
    <location>
        <begin position="143"/>
        <end position="174"/>
    </location>
</feature>
<feature type="disulfide bond" evidence="5">
    <location>
        <begin position="42"/>
        <end position="52"/>
    </location>
</feature>
<evidence type="ECO:0000256" key="3">
    <source>
        <dbReference type="ARBA" id="ARBA00022737"/>
    </source>
</evidence>
<feature type="disulfide bond" evidence="5">
    <location>
        <begin position="114"/>
        <end position="124"/>
    </location>
</feature>
<dbReference type="InterPro" id="IPR050969">
    <property type="entry name" value="Dev_Signal_Modulators"/>
</dbReference>
<feature type="disulfide bond" evidence="5">
    <location>
        <begin position="74"/>
        <end position="84"/>
    </location>
</feature>
<keyword evidence="2" id="KW-0732">Signal</keyword>
<dbReference type="Proteomes" id="UP000265120">
    <property type="component" value="Chromosome 13"/>
</dbReference>
<evidence type="ECO:0000313" key="8">
    <source>
        <dbReference type="Proteomes" id="UP000265120"/>
    </source>
</evidence>
<feature type="domain" description="EGF-like" evidence="6">
    <location>
        <begin position="110"/>
        <end position="142"/>
    </location>
</feature>
<dbReference type="PROSITE" id="PS01186">
    <property type="entry name" value="EGF_2"/>
    <property type="match status" value="4"/>
</dbReference>
<dbReference type="InterPro" id="IPR013111">
    <property type="entry name" value="EGF_extracell"/>
</dbReference>
<feature type="disulfide bond" evidence="5">
    <location>
        <begin position="164"/>
        <end position="173"/>
    </location>
</feature>
<feature type="domain" description="EGF-like" evidence="6">
    <location>
        <begin position="38"/>
        <end position="70"/>
    </location>
</feature>
<dbReference type="PANTHER" id="PTHR14949:SF53">
    <property type="entry name" value="VON WILLEBRAND FACTOR D AND EGF DOMAIN-CONTAINING PROTEIN"/>
    <property type="match status" value="1"/>
</dbReference>
<dbReference type="Pfam" id="PF12661">
    <property type="entry name" value="hEGF"/>
    <property type="match status" value="3"/>
</dbReference>
<name>A0A3P8W7B7_CYNSE</name>
<dbReference type="InterPro" id="IPR013032">
    <property type="entry name" value="EGF-like_CS"/>
</dbReference>
<dbReference type="PROSITE" id="PS50026">
    <property type="entry name" value="EGF_3"/>
    <property type="match status" value="4"/>
</dbReference>
<dbReference type="AlphaFoldDB" id="A0A3P8W7B7"/>
<feature type="disulfide bond" evidence="5">
    <location>
        <begin position="60"/>
        <end position="69"/>
    </location>
</feature>
<dbReference type="GO" id="GO:0005576">
    <property type="term" value="C:extracellular region"/>
    <property type="evidence" value="ECO:0007669"/>
    <property type="project" value="TreeGrafter"/>
</dbReference>
<feature type="domain" description="EGF-like" evidence="6">
    <location>
        <begin position="71"/>
        <end position="102"/>
    </location>
</feature>
<dbReference type="Gene3D" id="2.10.25.10">
    <property type="entry name" value="Laminin"/>
    <property type="match status" value="4"/>
</dbReference>
<sequence>RSGRCCQSNNRSPDLNTHTHIHHLMRSSVSSLTLGRRPTASCEPQCQHGGTCLSRNLCTCPYGYVGPRCEIMVCNRHCENGGECISPDVCRCKPGWNGPTCNSVSFLVYSPALCNPVCLNGGTCIKPNICACPSGFYGSQCQIGVCEPMCMNKGKCVGPNTCSCASGWRGSRCNIREFLHLCLQFQTHCLWYSRFTLIG</sequence>
<reference evidence="7 8" key="1">
    <citation type="journal article" date="2014" name="Nat. Genet.">
        <title>Whole-genome sequence of a flatfish provides insights into ZW sex chromosome evolution and adaptation to a benthic lifestyle.</title>
        <authorList>
            <person name="Chen S."/>
            <person name="Zhang G."/>
            <person name="Shao C."/>
            <person name="Huang Q."/>
            <person name="Liu G."/>
            <person name="Zhang P."/>
            <person name="Song W."/>
            <person name="An N."/>
            <person name="Chalopin D."/>
            <person name="Volff J.N."/>
            <person name="Hong Y."/>
            <person name="Li Q."/>
            <person name="Sha Z."/>
            <person name="Zhou H."/>
            <person name="Xie M."/>
            <person name="Yu Q."/>
            <person name="Liu Y."/>
            <person name="Xiang H."/>
            <person name="Wang N."/>
            <person name="Wu K."/>
            <person name="Yang C."/>
            <person name="Zhou Q."/>
            <person name="Liao X."/>
            <person name="Yang L."/>
            <person name="Hu Q."/>
            <person name="Zhang J."/>
            <person name="Meng L."/>
            <person name="Jin L."/>
            <person name="Tian Y."/>
            <person name="Lian J."/>
            <person name="Yang J."/>
            <person name="Miao G."/>
            <person name="Liu S."/>
            <person name="Liang Z."/>
            <person name="Yan F."/>
            <person name="Li Y."/>
            <person name="Sun B."/>
            <person name="Zhang H."/>
            <person name="Zhang J."/>
            <person name="Zhu Y."/>
            <person name="Du M."/>
            <person name="Zhao Y."/>
            <person name="Schartl M."/>
            <person name="Tang Q."/>
            <person name="Wang J."/>
        </authorList>
    </citation>
    <scope>NUCLEOTIDE SEQUENCE</scope>
</reference>
<organism evidence="7 8">
    <name type="scientific">Cynoglossus semilaevis</name>
    <name type="common">Tongue sole</name>
    <dbReference type="NCBI Taxonomy" id="244447"/>
    <lineage>
        <taxon>Eukaryota</taxon>
        <taxon>Metazoa</taxon>
        <taxon>Chordata</taxon>
        <taxon>Craniata</taxon>
        <taxon>Vertebrata</taxon>
        <taxon>Euteleostomi</taxon>
        <taxon>Actinopterygii</taxon>
        <taxon>Neopterygii</taxon>
        <taxon>Teleostei</taxon>
        <taxon>Neoteleostei</taxon>
        <taxon>Acanthomorphata</taxon>
        <taxon>Carangaria</taxon>
        <taxon>Pleuronectiformes</taxon>
        <taxon>Pleuronectoidei</taxon>
        <taxon>Cynoglossidae</taxon>
        <taxon>Cynoglossinae</taxon>
        <taxon>Cynoglossus</taxon>
    </lineage>
</organism>
<accession>A0A3P8W7B7</accession>
<feature type="disulfide bond" evidence="5">
    <location>
        <begin position="92"/>
        <end position="101"/>
    </location>
</feature>
<evidence type="ECO:0000259" key="6">
    <source>
        <dbReference type="PROSITE" id="PS50026"/>
    </source>
</evidence>
<dbReference type="PROSITE" id="PS00022">
    <property type="entry name" value="EGF_1"/>
    <property type="match status" value="4"/>
</dbReference>
<dbReference type="GO" id="GO:0005102">
    <property type="term" value="F:signaling receptor binding"/>
    <property type="evidence" value="ECO:0007669"/>
    <property type="project" value="TreeGrafter"/>
</dbReference>
<dbReference type="GO" id="GO:0009986">
    <property type="term" value="C:cell surface"/>
    <property type="evidence" value="ECO:0007669"/>
    <property type="project" value="TreeGrafter"/>
</dbReference>
<evidence type="ECO:0000256" key="4">
    <source>
        <dbReference type="ARBA" id="ARBA00023157"/>
    </source>
</evidence>
<evidence type="ECO:0000256" key="1">
    <source>
        <dbReference type="ARBA" id="ARBA00022536"/>
    </source>
</evidence>
<dbReference type="FunFam" id="2.10.25.10:FF:000490">
    <property type="entry name" value="von Willebrand factor D and EGF domain-containing protein"/>
    <property type="match status" value="1"/>
</dbReference>
<keyword evidence="1 5" id="KW-0245">EGF-like domain</keyword>